<gene>
    <name evidence="1" type="ORF">NPIL_533031</name>
</gene>
<comment type="caution">
    <text evidence="1">The sequence shown here is derived from an EMBL/GenBank/DDBJ whole genome shotgun (WGS) entry which is preliminary data.</text>
</comment>
<accession>A0A8X6TRZ9</accession>
<dbReference type="AlphaFoldDB" id="A0A8X6TRZ9"/>
<evidence type="ECO:0000313" key="2">
    <source>
        <dbReference type="Proteomes" id="UP000887013"/>
    </source>
</evidence>
<proteinExistence type="predicted"/>
<evidence type="ECO:0000313" key="1">
    <source>
        <dbReference type="EMBL" id="GFT44347.1"/>
    </source>
</evidence>
<keyword evidence="2" id="KW-1185">Reference proteome</keyword>
<dbReference type="Proteomes" id="UP000887013">
    <property type="component" value="Unassembled WGS sequence"/>
</dbReference>
<reference evidence="1" key="1">
    <citation type="submission" date="2020-08" db="EMBL/GenBank/DDBJ databases">
        <title>Multicomponent nature underlies the extraordinary mechanical properties of spider dragline silk.</title>
        <authorList>
            <person name="Kono N."/>
            <person name="Nakamura H."/>
            <person name="Mori M."/>
            <person name="Yoshida Y."/>
            <person name="Ohtoshi R."/>
            <person name="Malay A.D."/>
            <person name="Moran D.A.P."/>
            <person name="Tomita M."/>
            <person name="Numata K."/>
            <person name="Arakawa K."/>
        </authorList>
    </citation>
    <scope>NUCLEOTIDE SEQUENCE</scope>
</reference>
<organism evidence="1 2">
    <name type="scientific">Nephila pilipes</name>
    <name type="common">Giant wood spider</name>
    <name type="synonym">Nephila maculata</name>
    <dbReference type="NCBI Taxonomy" id="299642"/>
    <lineage>
        <taxon>Eukaryota</taxon>
        <taxon>Metazoa</taxon>
        <taxon>Ecdysozoa</taxon>
        <taxon>Arthropoda</taxon>
        <taxon>Chelicerata</taxon>
        <taxon>Arachnida</taxon>
        <taxon>Araneae</taxon>
        <taxon>Araneomorphae</taxon>
        <taxon>Entelegynae</taxon>
        <taxon>Araneoidea</taxon>
        <taxon>Nephilidae</taxon>
        <taxon>Nephila</taxon>
    </lineage>
</organism>
<name>A0A8X6TRZ9_NEPPI</name>
<sequence length="87" mass="9109">MSSPKRAINSVRFSNLDLLEFEILTNPLTRGSRSRQGGALNAMRLAPIEEAVPVGLATAGGGLTGKTSERFPITGVGIESLAKSARV</sequence>
<protein>
    <submittedName>
        <fullName evidence="1">Uncharacterized protein</fullName>
    </submittedName>
</protein>
<dbReference type="EMBL" id="BMAW01015531">
    <property type="protein sequence ID" value="GFT44347.1"/>
    <property type="molecule type" value="Genomic_DNA"/>
</dbReference>